<keyword evidence="3" id="KW-1185">Reference proteome</keyword>
<dbReference type="GO" id="GO:1990281">
    <property type="term" value="C:efflux pump complex"/>
    <property type="evidence" value="ECO:0007669"/>
    <property type="project" value="TreeGrafter"/>
</dbReference>
<proteinExistence type="predicted"/>
<organism evidence="2 3">
    <name type="scientific">Legionella maceachernii</name>
    <dbReference type="NCBI Taxonomy" id="466"/>
    <lineage>
        <taxon>Bacteria</taxon>
        <taxon>Pseudomonadati</taxon>
        <taxon>Pseudomonadota</taxon>
        <taxon>Gammaproteobacteria</taxon>
        <taxon>Legionellales</taxon>
        <taxon>Legionellaceae</taxon>
        <taxon>Legionella</taxon>
    </lineage>
</organism>
<evidence type="ECO:0000259" key="1">
    <source>
        <dbReference type="Pfam" id="PF25967"/>
    </source>
</evidence>
<protein>
    <submittedName>
        <fullName evidence="2">Membrane-fusion protein AcrA</fullName>
    </submittedName>
</protein>
<gene>
    <name evidence="2" type="ORF">Lmac_2717</name>
</gene>
<dbReference type="Proteomes" id="UP000054908">
    <property type="component" value="Unassembled WGS sequence"/>
</dbReference>
<evidence type="ECO:0000313" key="3">
    <source>
        <dbReference type="Proteomes" id="UP000054908"/>
    </source>
</evidence>
<dbReference type="SUPFAM" id="SSF111369">
    <property type="entry name" value="HlyD-like secretion proteins"/>
    <property type="match status" value="1"/>
</dbReference>
<dbReference type="Gene3D" id="2.40.50.100">
    <property type="match status" value="1"/>
</dbReference>
<reference evidence="2 3" key="1">
    <citation type="submission" date="2015-11" db="EMBL/GenBank/DDBJ databases">
        <title>Genomic analysis of 38 Legionella species identifies large and diverse effector repertoires.</title>
        <authorList>
            <person name="Burstein D."/>
            <person name="Amaro F."/>
            <person name="Zusman T."/>
            <person name="Lifshitz Z."/>
            <person name="Cohen O."/>
            <person name="Gilbert J.A."/>
            <person name="Pupko T."/>
            <person name="Shuman H.A."/>
            <person name="Segal G."/>
        </authorList>
    </citation>
    <scope>NUCLEOTIDE SEQUENCE [LARGE SCALE GENOMIC DNA]</scope>
    <source>
        <strain evidence="2 3">PX-1-G2-E2</strain>
    </source>
</reference>
<dbReference type="OrthoDB" id="5648883at2"/>
<dbReference type="InterPro" id="IPR058627">
    <property type="entry name" value="MdtA-like_C"/>
</dbReference>
<accession>A0A0W0VY39</accession>
<dbReference type="Gene3D" id="1.10.287.470">
    <property type="entry name" value="Helix hairpin bin"/>
    <property type="match status" value="1"/>
</dbReference>
<dbReference type="EMBL" id="LNYL01000050">
    <property type="protein sequence ID" value="KTD24630.1"/>
    <property type="molecule type" value="Genomic_DNA"/>
</dbReference>
<evidence type="ECO:0000313" key="2">
    <source>
        <dbReference type="EMBL" id="KTD24630.1"/>
    </source>
</evidence>
<dbReference type="AlphaFoldDB" id="A0A0W0VY39"/>
<dbReference type="Gene3D" id="2.40.30.170">
    <property type="match status" value="1"/>
</dbReference>
<dbReference type="RefSeq" id="WP_058453399.1">
    <property type="nucleotide sequence ID" value="NZ_CAAAIB010000001.1"/>
</dbReference>
<dbReference type="Gene3D" id="2.40.420.20">
    <property type="match status" value="1"/>
</dbReference>
<dbReference type="PROSITE" id="PS51257">
    <property type="entry name" value="PROKAR_LIPOPROTEIN"/>
    <property type="match status" value="1"/>
</dbReference>
<feature type="domain" description="Multidrug resistance protein MdtA-like C-terminal permuted SH3" evidence="1">
    <location>
        <begin position="325"/>
        <end position="377"/>
    </location>
</feature>
<dbReference type="STRING" id="466.Lmac_2717"/>
<name>A0A0W0VY39_9GAMM</name>
<dbReference type="PATRIC" id="fig|466.6.peg.2901"/>
<dbReference type="PANTHER" id="PTHR30469">
    <property type="entry name" value="MULTIDRUG RESISTANCE PROTEIN MDTA"/>
    <property type="match status" value="1"/>
</dbReference>
<dbReference type="GO" id="GO:0015562">
    <property type="term" value="F:efflux transmembrane transporter activity"/>
    <property type="evidence" value="ECO:0007669"/>
    <property type="project" value="InterPro"/>
</dbReference>
<comment type="caution">
    <text evidence="2">The sequence shown here is derived from an EMBL/GenBank/DDBJ whole genome shotgun (WGS) entry which is preliminary data.</text>
</comment>
<dbReference type="PANTHER" id="PTHR30469:SF15">
    <property type="entry name" value="HLYD FAMILY OF SECRETION PROTEINS"/>
    <property type="match status" value="1"/>
</dbReference>
<dbReference type="Pfam" id="PF25967">
    <property type="entry name" value="RND-MFP_C"/>
    <property type="match status" value="1"/>
</dbReference>
<sequence>MRNGLFVVIFVLIAVLSGCGHRAEQKRATVQGYAVKPEAVHKSLYFTGTIQPLRESTLTSPMDAVVEKLHYHYGQLVKKGNVVVTLNSNELQKQYNDTLTEYLKAKDSFTVAQSKFNGTQELWNAGLISKNNYLSEESSLATAKVSLIQATRRLTEMLEKMDDGNAQHLSELNIAEFEKVRQALAGQHNLIHLKAPSDGVLLYPPKSGEEQSGKLNVGSTVKAGQVLALIGDLTGVSVEIDIPEIDIDKIRPGMRANVTGVALGKQVLKGELVAVNAQASTTAGAALPSFNAVVEVKALNELQRQWVKVGMSAEIEIEVDSGEQLLVPITAVKQEKGRSIVKIITAKGSSETRVVTTGPALADKVVVASGLQAGDVVAYD</sequence>